<feature type="region of interest" description="Disordered" evidence="3">
    <location>
        <begin position="1"/>
        <end position="93"/>
    </location>
</feature>
<feature type="compositionally biased region" description="Low complexity" evidence="3">
    <location>
        <begin position="159"/>
        <end position="178"/>
    </location>
</feature>
<reference evidence="4" key="1">
    <citation type="submission" date="2020-03" db="EMBL/GenBank/DDBJ databases">
        <title>Draft Genome Sequence of Cylindrodendrum hubeiense.</title>
        <authorList>
            <person name="Buettner E."/>
            <person name="Kellner H."/>
        </authorList>
    </citation>
    <scope>NUCLEOTIDE SEQUENCE</scope>
    <source>
        <strain evidence="4">IHI 201604</strain>
    </source>
</reference>
<protein>
    <submittedName>
        <fullName evidence="4">Uncharacterized protein</fullName>
    </submittedName>
</protein>
<comment type="subcellular location">
    <subcellularLocation>
        <location evidence="1">Nucleus</location>
    </subcellularLocation>
</comment>
<dbReference type="Gene3D" id="1.10.238.100">
    <property type="entry name" value="YAP1 redox domain. Chain B"/>
    <property type="match status" value="1"/>
</dbReference>
<dbReference type="GO" id="GO:0090575">
    <property type="term" value="C:RNA polymerase II transcription regulator complex"/>
    <property type="evidence" value="ECO:0007669"/>
    <property type="project" value="TreeGrafter"/>
</dbReference>
<dbReference type="GO" id="GO:0000976">
    <property type="term" value="F:transcription cis-regulatory region binding"/>
    <property type="evidence" value="ECO:0007669"/>
    <property type="project" value="InterPro"/>
</dbReference>
<evidence type="ECO:0000256" key="3">
    <source>
        <dbReference type="SAM" id="MobiDB-lite"/>
    </source>
</evidence>
<dbReference type="SUPFAM" id="SSF57959">
    <property type="entry name" value="Leucine zipper domain"/>
    <property type="match status" value="1"/>
</dbReference>
<evidence type="ECO:0000256" key="1">
    <source>
        <dbReference type="ARBA" id="ARBA00004123"/>
    </source>
</evidence>
<name>A0A9P5H038_9HYPO</name>
<dbReference type="InterPro" id="IPR050936">
    <property type="entry name" value="AP-1-like"/>
</dbReference>
<dbReference type="InterPro" id="IPR046347">
    <property type="entry name" value="bZIP_sf"/>
</dbReference>
<dbReference type="EMBL" id="JAANBB010000487">
    <property type="protein sequence ID" value="KAF7541572.1"/>
    <property type="molecule type" value="Genomic_DNA"/>
</dbReference>
<evidence type="ECO:0000256" key="2">
    <source>
        <dbReference type="ARBA" id="ARBA00023242"/>
    </source>
</evidence>
<keyword evidence="5" id="KW-1185">Reference proteome</keyword>
<proteinExistence type="predicted"/>
<dbReference type="CDD" id="cd14688">
    <property type="entry name" value="bZIP_YAP"/>
    <property type="match status" value="1"/>
</dbReference>
<dbReference type="Gene3D" id="1.20.5.170">
    <property type="match status" value="1"/>
</dbReference>
<feature type="compositionally biased region" description="Polar residues" evidence="3">
    <location>
        <begin position="1"/>
        <end position="21"/>
    </location>
</feature>
<evidence type="ECO:0000313" key="5">
    <source>
        <dbReference type="Proteomes" id="UP000722485"/>
    </source>
</evidence>
<dbReference type="PANTHER" id="PTHR40621">
    <property type="entry name" value="TRANSCRIPTION FACTOR KAPC-RELATED"/>
    <property type="match status" value="1"/>
</dbReference>
<dbReference type="OrthoDB" id="2590011at2759"/>
<keyword evidence="2" id="KW-0539">Nucleus</keyword>
<dbReference type="Proteomes" id="UP000722485">
    <property type="component" value="Unassembled WGS sequence"/>
</dbReference>
<dbReference type="PANTHER" id="PTHR40621:SF6">
    <property type="entry name" value="AP-1-LIKE TRANSCRIPTION FACTOR YAP1-RELATED"/>
    <property type="match status" value="1"/>
</dbReference>
<feature type="compositionally biased region" description="Polar residues" evidence="3">
    <location>
        <begin position="147"/>
        <end position="158"/>
    </location>
</feature>
<accession>A0A9P5H038</accession>
<gene>
    <name evidence="4" type="ORF">G7Z17_g11911</name>
</gene>
<dbReference type="GO" id="GO:0001228">
    <property type="term" value="F:DNA-binding transcription activator activity, RNA polymerase II-specific"/>
    <property type="evidence" value="ECO:0007669"/>
    <property type="project" value="TreeGrafter"/>
</dbReference>
<feature type="region of interest" description="Disordered" evidence="3">
    <location>
        <begin position="142"/>
        <end position="184"/>
    </location>
</feature>
<organism evidence="4 5">
    <name type="scientific">Cylindrodendrum hubeiense</name>
    <dbReference type="NCBI Taxonomy" id="595255"/>
    <lineage>
        <taxon>Eukaryota</taxon>
        <taxon>Fungi</taxon>
        <taxon>Dikarya</taxon>
        <taxon>Ascomycota</taxon>
        <taxon>Pezizomycotina</taxon>
        <taxon>Sordariomycetes</taxon>
        <taxon>Hypocreomycetidae</taxon>
        <taxon>Hypocreales</taxon>
        <taxon>Nectriaceae</taxon>
        <taxon>Cylindrodendrum</taxon>
    </lineage>
</organism>
<comment type="caution">
    <text evidence="4">The sequence shown here is derived from an EMBL/GenBank/DDBJ whole genome shotgun (WGS) entry which is preliminary data.</text>
</comment>
<dbReference type="AlphaFoldDB" id="A0A9P5H038"/>
<sequence>MSSSASHIPAVSQRSMSSSLSPDRGDGGSGAMTSEGEDKAGSSGPDLSIFQALNDKRTTREGNPPKKRGPKPNSKPALTRRQELNRQAQRTHRERKELYIKALEDEVLRLKEIFSNVSLDRERLAEENRHLRDALVDNGIPFGSPGSGTSHAPGSSAFTPPMTTHSTTPSMTSSSHVPPADRQHQIGGHQLRDMAQPASGGGMDVEQAGIDFVLTYDNFPSKSEAYLSSHPHLEEPCKAHLQFLLERKDEPGGEPCGHALMASCPPEPFPESRPDLPFGHAHLQGDAVWGHGTWQPTKADLSTLLDLSKKLDLDGEVTPVMAWGMLLAHPRAQELGVQDFQRLTDELVRKVRCYGFGAVMEEFEVRDALDSLFTWQPAMVVG</sequence>
<feature type="compositionally biased region" description="Basic and acidic residues" evidence="3">
    <location>
        <begin position="54"/>
        <end position="64"/>
    </location>
</feature>
<evidence type="ECO:0000313" key="4">
    <source>
        <dbReference type="EMBL" id="KAF7541572.1"/>
    </source>
</evidence>